<sequence>MDAVCIKTKRPKTDPKEQAFRILERTTTKIEEGRFQTDLLWRKDDVKLPDTYENPLKRLFNIEKKIDRDPTLKKKYVEQMDALVAKGYAEPAPKQNTADKTRRLLADGNHKSNSGTTFRRRKDTSREQQRRLKLAEGLPDQA</sequence>
<name>A0AAV1LXC4_9NEOP</name>
<evidence type="ECO:0000313" key="3">
    <source>
        <dbReference type="Proteomes" id="UP001314205"/>
    </source>
</evidence>
<feature type="region of interest" description="Disordered" evidence="1">
    <location>
        <begin position="86"/>
        <end position="142"/>
    </location>
</feature>
<evidence type="ECO:0000313" key="2">
    <source>
        <dbReference type="EMBL" id="CAK1599490.1"/>
    </source>
</evidence>
<keyword evidence="3" id="KW-1185">Reference proteome</keyword>
<accession>A0AAV1LXC4</accession>
<dbReference type="EMBL" id="CAVLGL010000115">
    <property type="protein sequence ID" value="CAK1599490.1"/>
    <property type="molecule type" value="Genomic_DNA"/>
</dbReference>
<organism evidence="2 3">
    <name type="scientific">Parnassius mnemosyne</name>
    <name type="common">clouded apollo</name>
    <dbReference type="NCBI Taxonomy" id="213953"/>
    <lineage>
        <taxon>Eukaryota</taxon>
        <taxon>Metazoa</taxon>
        <taxon>Ecdysozoa</taxon>
        <taxon>Arthropoda</taxon>
        <taxon>Hexapoda</taxon>
        <taxon>Insecta</taxon>
        <taxon>Pterygota</taxon>
        <taxon>Neoptera</taxon>
        <taxon>Endopterygota</taxon>
        <taxon>Lepidoptera</taxon>
        <taxon>Glossata</taxon>
        <taxon>Ditrysia</taxon>
        <taxon>Papilionoidea</taxon>
        <taxon>Papilionidae</taxon>
        <taxon>Parnassiinae</taxon>
        <taxon>Parnassini</taxon>
        <taxon>Parnassius</taxon>
        <taxon>Driopa</taxon>
    </lineage>
</organism>
<evidence type="ECO:0000256" key="1">
    <source>
        <dbReference type="SAM" id="MobiDB-lite"/>
    </source>
</evidence>
<dbReference type="AlphaFoldDB" id="A0AAV1LXC4"/>
<protein>
    <submittedName>
        <fullName evidence="2">Uncharacterized protein</fullName>
    </submittedName>
</protein>
<reference evidence="2 3" key="1">
    <citation type="submission" date="2023-11" db="EMBL/GenBank/DDBJ databases">
        <authorList>
            <person name="Hedman E."/>
            <person name="Englund M."/>
            <person name="Stromberg M."/>
            <person name="Nyberg Akerstrom W."/>
            <person name="Nylinder S."/>
            <person name="Jareborg N."/>
            <person name="Kallberg Y."/>
            <person name="Kronander E."/>
        </authorList>
    </citation>
    <scope>NUCLEOTIDE SEQUENCE [LARGE SCALE GENOMIC DNA]</scope>
</reference>
<dbReference type="PANTHER" id="PTHR47331">
    <property type="entry name" value="PHD-TYPE DOMAIN-CONTAINING PROTEIN"/>
    <property type="match status" value="1"/>
</dbReference>
<gene>
    <name evidence="2" type="ORF">PARMNEM_LOCUS18366</name>
</gene>
<dbReference type="PANTHER" id="PTHR47331:SF5">
    <property type="entry name" value="RIBONUCLEASE H"/>
    <property type="match status" value="1"/>
</dbReference>
<comment type="caution">
    <text evidence="2">The sequence shown here is derived from an EMBL/GenBank/DDBJ whole genome shotgun (WGS) entry which is preliminary data.</text>
</comment>
<dbReference type="Proteomes" id="UP001314205">
    <property type="component" value="Unassembled WGS sequence"/>
</dbReference>
<feature type="compositionally biased region" description="Basic and acidic residues" evidence="1">
    <location>
        <begin position="124"/>
        <end position="134"/>
    </location>
</feature>
<proteinExistence type="predicted"/>
<feature type="compositionally biased region" description="Basic and acidic residues" evidence="1">
    <location>
        <begin position="97"/>
        <end position="110"/>
    </location>
</feature>